<dbReference type="STRING" id="1121256.SAMN02746089_01039"/>
<dbReference type="SUPFAM" id="SSF55052">
    <property type="entry name" value="CheY-binding domain of CheA"/>
    <property type="match status" value="1"/>
</dbReference>
<dbReference type="GO" id="GO:0006935">
    <property type="term" value="P:chemotaxis"/>
    <property type="evidence" value="ECO:0007669"/>
    <property type="project" value="UniProtKB-KW"/>
</dbReference>
<evidence type="ECO:0000256" key="7">
    <source>
        <dbReference type="ARBA" id="ARBA00022741"/>
    </source>
</evidence>
<evidence type="ECO:0000256" key="6">
    <source>
        <dbReference type="ARBA" id="ARBA00022679"/>
    </source>
</evidence>
<dbReference type="GO" id="GO:0005524">
    <property type="term" value="F:ATP binding"/>
    <property type="evidence" value="ECO:0007669"/>
    <property type="project" value="UniProtKB-KW"/>
</dbReference>
<dbReference type="PANTHER" id="PTHR43395">
    <property type="entry name" value="SENSOR HISTIDINE KINASE CHEA"/>
    <property type="match status" value="1"/>
</dbReference>
<dbReference type="Pfam" id="PF07194">
    <property type="entry name" value="P2"/>
    <property type="match status" value="1"/>
</dbReference>
<dbReference type="Proteomes" id="UP000184088">
    <property type="component" value="Unassembled WGS sequence"/>
</dbReference>
<keyword evidence="5 11" id="KW-0597">Phosphoprotein</keyword>
<feature type="domain" description="CheW-like" evidence="13">
    <location>
        <begin position="513"/>
        <end position="641"/>
    </location>
</feature>
<keyword evidence="4" id="KW-0145">Chemotaxis</keyword>
<name>A0A1M4XJZ0_9THEO</name>
<evidence type="ECO:0000256" key="4">
    <source>
        <dbReference type="ARBA" id="ARBA00022500"/>
    </source>
</evidence>
<dbReference type="CDD" id="cd00731">
    <property type="entry name" value="CheA_reg"/>
    <property type="match status" value="1"/>
</dbReference>
<keyword evidence="7" id="KW-0547">Nucleotide-binding</keyword>
<reference evidence="15 16" key="1">
    <citation type="submission" date="2016-11" db="EMBL/GenBank/DDBJ databases">
        <authorList>
            <person name="Jaros S."/>
            <person name="Januszkiewicz K."/>
            <person name="Wedrychowicz H."/>
        </authorList>
    </citation>
    <scope>NUCLEOTIDE SEQUENCE [LARGE SCALE GENOMIC DNA]</scope>
    <source>
        <strain evidence="15 16">DSM 17918</strain>
    </source>
</reference>
<dbReference type="SUPFAM" id="SSF47384">
    <property type="entry name" value="Homodimeric domain of signal transducing histidine kinase"/>
    <property type="match status" value="1"/>
</dbReference>
<feature type="domain" description="Histidine kinase" evidence="12">
    <location>
        <begin position="262"/>
        <end position="511"/>
    </location>
</feature>
<dbReference type="PROSITE" id="PS50894">
    <property type="entry name" value="HPT"/>
    <property type="match status" value="1"/>
</dbReference>
<keyword evidence="8 15" id="KW-0418">Kinase</keyword>
<evidence type="ECO:0000313" key="16">
    <source>
        <dbReference type="Proteomes" id="UP000184088"/>
    </source>
</evidence>
<dbReference type="SUPFAM" id="SSF50341">
    <property type="entry name" value="CheW-like"/>
    <property type="match status" value="1"/>
</dbReference>
<dbReference type="CDD" id="cd00088">
    <property type="entry name" value="HPT"/>
    <property type="match status" value="1"/>
</dbReference>
<dbReference type="Gene3D" id="3.30.70.1110">
    <property type="entry name" value="Histidine kinase CheA-like, P2 response regulator-binding domain"/>
    <property type="match status" value="1"/>
</dbReference>
<dbReference type="EC" id="2.7.13.3" evidence="2"/>
<dbReference type="PRINTS" id="PR00344">
    <property type="entry name" value="BCTRLSENSOR"/>
</dbReference>
<evidence type="ECO:0000256" key="11">
    <source>
        <dbReference type="PROSITE-ProRule" id="PRU00110"/>
    </source>
</evidence>
<dbReference type="Pfam" id="PF02518">
    <property type="entry name" value="HATPase_c"/>
    <property type="match status" value="1"/>
</dbReference>
<dbReference type="SMART" id="SM01231">
    <property type="entry name" value="H-kinase_dim"/>
    <property type="match status" value="1"/>
</dbReference>
<evidence type="ECO:0000256" key="2">
    <source>
        <dbReference type="ARBA" id="ARBA00012438"/>
    </source>
</evidence>
<dbReference type="SUPFAM" id="SSF47226">
    <property type="entry name" value="Histidine-containing phosphotransfer domain, HPT domain"/>
    <property type="match status" value="1"/>
</dbReference>
<dbReference type="InterPro" id="IPR036061">
    <property type="entry name" value="CheW-like_dom_sf"/>
</dbReference>
<dbReference type="SMART" id="SM00073">
    <property type="entry name" value="HPT"/>
    <property type="match status" value="1"/>
</dbReference>
<evidence type="ECO:0000256" key="1">
    <source>
        <dbReference type="ARBA" id="ARBA00000085"/>
    </source>
</evidence>
<comment type="catalytic activity">
    <reaction evidence="1">
        <text>ATP + protein L-histidine = ADP + protein N-phospho-L-histidine.</text>
        <dbReference type="EC" id="2.7.13.3"/>
    </reaction>
</comment>
<evidence type="ECO:0000256" key="5">
    <source>
        <dbReference type="ARBA" id="ARBA00022553"/>
    </source>
</evidence>
<keyword evidence="6" id="KW-0808">Transferase</keyword>
<dbReference type="PROSITE" id="PS50109">
    <property type="entry name" value="HIS_KIN"/>
    <property type="match status" value="1"/>
</dbReference>
<dbReference type="GO" id="GO:0005737">
    <property type="term" value="C:cytoplasm"/>
    <property type="evidence" value="ECO:0007669"/>
    <property type="project" value="InterPro"/>
</dbReference>
<dbReference type="InterPro" id="IPR004358">
    <property type="entry name" value="Sig_transdc_His_kin-like_C"/>
</dbReference>
<dbReference type="PANTHER" id="PTHR43395:SF1">
    <property type="entry name" value="CHEMOTAXIS PROTEIN CHEA"/>
    <property type="match status" value="1"/>
</dbReference>
<dbReference type="FunFam" id="3.30.565.10:FF:000016">
    <property type="entry name" value="Chemotaxis protein CheA, putative"/>
    <property type="match status" value="1"/>
</dbReference>
<feature type="modified residue" description="Phosphohistidine" evidence="11">
    <location>
        <position position="42"/>
    </location>
</feature>
<dbReference type="AlphaFoldDB" id="A0A1M4XJZ0"/>
<evidence type="ECO:0000313" key="15">
    <source>
        <dbReference type="EMBL" id="SHE93947.1"/>
    </source>
</evidence>
<dbReference type="InterPro" id="IPR037006">
    <property type="entry name" value="CheA-like_homodim_sf"/>
</dbReference>
<dbReference type="SMART" id="SM00260">
    <property type="entry name" value="CheW"/>
    <property type="match status" value="1"/>
</dbReference>
<dbReference type="Gene3D" id="1.10.287.560">
    <property type="entry name" value="Histidine kinase CheA-like, homodimeric domain"/>
    <property type="match status" value="1"/>
</dbReference>
<evidence type="ECO:0000259" key="12">
    <source>
        <dbReference type="PROSITE" id="PS50109"/>
    </source>
</evidence>
<dbReference type="InterPro" id="IPR008207">
    <property type="entry name" value="Sig_transdc_His_kin_Hpt_dom"/>
</dbReference>
<keyword evidence="10" id="KW-0902">Two-component regulatory system</keyword>
<evidence type="ECO:0000259" key="13">
    <source>
        <dbReference type="PROSITE" id="PS50851"/>
    </source>
</evidence>
<dbReference type="SMART" id="SM00387">
    <property type="entry name" value="HATPase_c"/>
    <property type="match status" value="1"/>
</dbReference>
<gene>
    <name evidence="15" type="ORF">SAMN02746089_01039</name>
</gene>
<dbReference type="Pfam" id="PF01627">
    <property type="entry name" value="Hpt"/>
    <property type="match status" value="1"/>
</dbReference>
<evidence type="ECO:0000256" key="8">
    <source>
        <dbReference type="ARBA" id="ARBA00022777"/>
    </source>
</evidence>
<dbReference type="Pfam" id="PF02895">
    <property type="entry name" value="H-kinase_dim"/>
    <property type="match status" value="1"/>
</dbReference>
<dbReference type="EMBL" id="FQVH01000008">
    <property type="protein sequence ID" value="SHE93947.1"/>
    <property type="molecule type" value="Genomic_DNA"/>
</dbReference>
<dbReference type="Pfam" id="PF01584">
    <property type="entry name" value="CheW"/>
    <property type="match status" value="1"/>
</dbReference>
<dbReference type="SUPFAM" id="SSF55874">
    <property type="entry name" value="ATPase domain of HSP90 chaperone/DNA topoisomerase II/histidine kinase"/>
    <property type="match status" value="1"/>
</dbReference>
<accession>A0A1M4XJZ0</accession>
<dbReference type="InterPro" id="IPR037052">
    <property type="entry name" value="CheA-like_P2_sf"/>
</dbReference>
<evidence type="ECO:0000256" key="3">
    <source>
        <dbReference type="ARBA" id="ARBA00021495"/>
    </source>
</evidence>
<keyword evidence="9" id="KW-0067">ATP-binding</keyword>
<dbReference type="InterPro" id="IPR010808">
    <property type="entry name" value="CheA_P2-bd"/>
</dbReference>
<dbReference type="RefSeq" id="WP_073342436.1">
    <property type="nucleotide sequence ID" value="NZ_FQVH01000008.1"/>
</dbReference>
<keyword evidence="16" id="KW-1185">Reference proteome</keyword>
<dbReference type="GO" id="GO:0000155">
    <property type="term" value="F:phosphorelay sensor kinase activity"/>
    <property type="evidence" value="ECO:0007669"/>
    <property type="project" value="InterPro"/>
</dbReference>
<organism evidence="15 16">
    <name type="scientific">Caldanaerobius fijiensis DSM 17918</name>
    <dbReference type="NCBI Taxonomy" id="1121256"/>
    <lineage>
        <taxon>Bacteria</taxon>
        <taxon>Bacillati</taxon>
        <taxon>Bacillota</taxon>
        <taxon>Clostridia</taxon>
        <taxon>Thermoanaerobacterales</taxon>
        <taxon>Thermoanaerobacteraceae</taxon>
        <taxon>Caldanaerobius</taxon>
    </lineage>
</organism>
<dbReference type="Gene3D" id="2.30.30.40">
    <property type="entry name" value="SH3 Domains"/>
    <property type="match status" value="1"/>
</dbReference>
<dbReference type="InterPro" id="IPR051315">
    <property type="entry name" value="Bact_Chemotaxis_CheA"/>
</dbReference>
<dbReference type="InterPro" id="IPR003594">
    <property type="entry name" value="HATPase_dom"/>
</dbReference>
<dbReference type="InterPro" id="IPR035891">
    <property type="entry name" value="CheY-binding_CheA"/>
</dbReference>
<proteinExistence type="predicted"/>
<dbReference type="Gene3D" id="1.20.120.160">
    <property type="entry name" value="HPT domain"/>
    <property type="match status" value="1"/>
</dbReference>
<dbReference type="InterPro" id="IPR036890">
    <property type="entry name" value="HATPase_C_sf"/>
</dbReference>
<dbReference type="Gene3D" id="3.30.565.10">
    <property type="entry name" value="Histidine kinase-like ATPase, C-terminal domain"/>
    <property type="match status" value="1"/>
</dbReference>
<dbReference type="InterPro" id="IPR004105">
    <property type="entry name" value="CheA-like_dim"/>
</dbReference>
<dbReference type="InterPro" id="IPR005467">
    <property type="entry name" value="His_kinase_dom"/>
</dbReference>
<evidence type="ECO:0000256" key="10">
    <source>
        <dbReference type="ARBA" id="ARBA00023012"/>
    </source>
</evidence>
<protein>
    <recommendedName>
        <fullName evidence="3">Chemotaxis protein CheA</fullName>
        <ecNumber evidence="2">2.7.13.3</ecNumber>
    </recommendedName>
</protein>
<dbReference type="InterPro" id="IPR036097">
    <property type="entry name" value="HisK_dim/P_sf"/>
</dbReference>
<dbReference type="CDD" id="cd16916">
    <property type="entry name" value="HATPase_CheA-like"/>
    <property type="match status" value="1"/>
</dbReference>
<dbReference type="OrthoDB" id="9803176at2"/>
<dbReference type="PROSITE" id="PS50851">
    <property type="entry name" value="CHEW"/>
    <property type="match status" value="1"/>
</dbReference>
<evidence type="ECO:0000259" key="14">
    <source>
        <dbReference type="PROSITE" id="PS50894"/>
    </source>
</evidence>
<sequence>MKYLQVFVDEGEEHIERLNEGIMSLESSQSPDIINEIFRSAHTLKGMAASMGFNRLADLTHGMEDLLQAIKNGHISADSHVIDMLFNCLDAIERFMDNIKQTAQEGDIDVAPLLKELKRYTGDDAPQNGQMAKRQDITSNEDYERDVVEAALKQGYNVYRINVSISKESQLKAARAFVLFNVLQGMGDIINSEPGVEEIEKGNMGDQLLLDIITKADELQLKQAIENISEIEGVDIAPLKYVNSSKAGEEDANKRNNNTTIKLSKSIRVDIGKLDALMNMVGEFLITKSRLRTYLKDITEETAMTLDYLDRITSDMHDMVMSLRVEPIERVFNRFPRMVRDLSRTLNKKIEFTMEGQETEVDMTIIDELSDPLVHLIRNSIDHGIEQPDERLRAGKPEVGTVSLKAYHDGNKVIIQVSDDGRGIDMDKVVQKAISRGLVEASEVESLTKSQIIDFLFMPGFSTSDQVTEISGRGVGLDVVKSKVEELGGNIEVITEKGKGTTFLLSFPLTLSMIDALLVKVAGEIYAVPLSTIIEIVEVKREEVKKVRNRDSFIYKGNVTPLIKLKDLLKLESTSDEGDFQVFVVRKGERLVGIVVDQVLGQQEIVIKSPGKYLSDYKFISGVTILGDGGISLIIDVILLL</sequence>
<dbReference type="InterPro" id="IPR002545">
    <property type="entry name" value="CheW-lke_dom"/>
</dbReference>
<feature type="domain" description="HPt" evidence="14">
    <location>
        <begin position="1"/>
        <end position="99"/>
    </location>
</feature>
<dbReference type="InterPro" id="IPR036641">
    <property type="entry name" value="HPT_dom_sf"/>
</dbReference>
<evidence type="ECO:0000256" key="9">
    <source>
        <dbReference type="ARBA" id="ARBA00022840"/>
    </source>
</evidence>